<evidence type="ECO:0000313" key="2">
    <source>
        <dbReference type="EMBL" id="MBD2184522.1"/>
    </source>
</evidence>
<dbReference type="AlphaFoldDB" id="A0A926ZJL7"/>
<reference evidence="2" key="1">
    <citation type="journal article" date="2015" name="ISME J.">
        <title>Draft Genome Sequence of Streptomyces incarnatus NRRL8089, which Produces the Nucleoside Antibiotic Sinefungin.</title>
        <authorList>
            <person name="Oshima K."/>
            <person name="Hattori M."/>
            <person name="Shimizu H."/>
            <person name="Fukuda K."/>
            <person name="Nemoto M."/>
            <person name="Inagaki K."/>
            <person name="Tamura T."/>
        </authorList>
    </citation>
    <scope>NUCLEOTIDE SEQUENCE</scope>
    <source>
        <strain evidence="2">FACHB-1375</strain>
    </source>
</reference>
<dbReference type="PANTHER" id="PTHR35333:SF4">
    <property type="entry name" value="SLR0121 PROTEIN"/>
    <property type="match status" value="1"/>
</dbReference>
<evidence type="ECO:0000259" key="1">
    <source>
        <dbReference type="Pfam" id="PF13354"/>
    </source>
</evidence>
<evidence type="ECO:0000313" key="3">
    <source>
        <dbReference type="Proteomes" id="UP000641646"/>
    </source>
</evidence>
<dbReference type="GO" id="GO:0046677">
    <property type="term" value="P:response to antibiotic"/>
    <property type="evidence" value="ECO:0007669"/>
    <property type="project" value="InterPro"/>
</dbReference>
<protein>
    <submittedName>
        <fullName evidence="2">Serine hydrolase</fullName>
    </submittedName>
</protein>
<dbReference type="InterPro" id="IPR045155">
    <property type="entry name" value="Beta-lactam_cat"/>
</dbReference>
<dbReference type="EMBL" id="JACJPW010000086">
    <property type="protein sequence ID" value="MBD2184522.1"/>
    <property type="molecule type" value="Genomic_DNA"/>
</dbReference>
<feature type="domain" description="Beta-lactamase class A catalytic" evidence="1">
    <location>
        <begin position="101"/>
        <end position="305"/>
    </location>
</feature>
<proteinExistence type="predicted"/>
<comment type="caution">
    <text evidence="2">The sequence shown here is derived from an EMBL/GenBank/DDBJ whole genome shotgun (WGS) entry which is preliminary data.</text>
</comment>
<dbReference type="InterPro" id="IPR012338">
    <property type="entry name" value="Beta-lactam/transpept-like"/>
</dbReference>
<dbReference type="Pfam" id="PF13354">
    <property type="entry name" value="Beta-lactamase2"/>
    <property type="match status" value="1"/>
</dbReference>
<keyword evidence="2" id="KW-0378">Hydrolase</keyword>
<dbReference type="RefSeq" id="WP_190471070.1">
    <property type="nucleotide sequence ID" value="NZ_JACJPW010000086.1"/>
</dbReference>
<organism evidence="2 3">
    <name type="scientific">Aerosakkonema funiforme FACHB-1375</name>
    <dbReference type="NCBI Taxonomy" id="2949571"/>
    <lineage>
        <taxon>Bacteria</taxon>
        <taxon>Bacillati</taxon>
        <taxon>Cyanobacteriota</taxon>
        <taxon>Cyanophyceae</taxon>
        <taxon>Oscillatoriophycideae</taxon>
        <taxon>Aerosakkonematales</taxon>
        <taxon>Aerosakkonemataceae</taxon>
        <taxon>Aerosakkonema</taxon>
    </lineage>
</organism>
<dbReference type="SUPFAM" id="SSF56601">
    <property type="entry name" value="beta-lactamase/transpeptidase-like"/>
    <property type="match status" value="1"/>
</dbReference>
<dbReference type="InterPro" id="IPR000871">
    <property type="entry name" value="Beta-lactam_class-A"/>
</dbReference>
<dbReference type="GO" id="GO:0030655">
    <property type="term" value="P:beta-lactam antibiotic catabolic process"/>
    <property type="evidence" value="ECO:0007669"/>
    <property type="project" value="InterPro"/>
</dbReference>
<dbReference type="Gene3D" id="3.40.710.10">
    <property type="entry name" value="DD-peptidase/beta-lactamase superfamily"/>
    <property type="match status" value="1"/>
</dbReference>
<keyword evidence="3" id="KW-1185">Reference proteome</keyword>
<gene>
    <name evidence="2" type="ORF">H6G03_26215</name>
</gene>
<reference evidence="2" key="2">
    <citation type="submission" date="2020-08" db="EMBL/GenBank/DDBJ databases">
        <authorList>
            <person name="Chen M."/>
            <person name="Teng W."/>
            <person name="Zhao L."/>
            <person name="Hu C."/>
            <person name="Zhou Y."/>
            <person name="Han B."/>
            <person name="Song L."/>
            <person name="Shu W."/>
        </authorList>
    </citation>
    <scope>NUCLEOTIDE SEQUENCE</scope>
    <source>
        <strain evidence="2">FACHB-1375</strain>
    </source>
</reference>
<name>A0A926ZJL7_9CYAN</name>
<accession>A0A926ZJL7</accession>
<dbReference type="Proteomes" id="UP000641646">
    <property type="component" value="Unassembled WGS sequence"/>
</dbReference>
<dbReference type="PANTHER" id="PTHR35333">
    <property type="entry name" value="BETA-LACTAMASE"/>
    <property type="match status" value="1"/>
</dbReference>
<sequence>MPYQLAGQSLAILISIMGVTPPPAALASYAIFVSSTKEVVSPIHIQPCAIAKSLPYLAYKTKNNNSNKKAVIKFSSSKNLAKIASDSGLNSARITVCEISGKCWSYQGDRPPQSAASLIKVPIAIALLQKLSQNNMSLDRTIYVDTSNFTEEDYSPIKAGKSYTFRYLLTEMIARSSNIATNQIIDYLGWNYLNQVLDNLGYPTTQVGYKLTGESTKPTKNRGFGANRVTSNELSAMMMQIYNCEYPEYNVLIDIFNQQVDRELGFDALKTSAGNWLGEKTGENSKVRGATLAAKIKGKTYIITVTEDNGKSAPKIRDCIGKIVNYIAKNGTI</sequence>
<dbReference type="GO" id="GO:0008800">
    <property type="term" value="F:beta-lactamase activity"/>
    <property type="evidence" value="ECO:0007669"/>
    <property type="project" value="InterPro"/>
</dbReference>